<dbReference type="OrthoDB" id="9806585at2"/>
<dbReference type="SUPFAM" id="SSF89796">
    <property type="entry name" value="CoA-transferase family III (CaiB/BaiF)"/>
    <property type="match status" value="1"/>
</dbReference>
<organism evidence="3 4">
    <name type="scientific">Albimonas donghaensis</name>
    <dbReference type="NCBI Taxonomy" id="356660"/>
    <lineage>
        <taxon>Bacteria</taxon>
        <taxon>Pseudomonadati</taxon>
        <taxon>Pseudomonadota</taxon>
        <taxon>Alphaproteobacteria</taxon>
        <taxon>Rhodobacterales</taxon>
        <taxon>Paracoccaceae</taxon>
        <taxon>Albimonas</taxon>
    </lineage>
</organism>
<evidence type="ECO:0000256" key="2">
    <source>
        <dbReference type="SAM" id="MobiDB-lite"/>
    </source>
</evidence>
<dbReference type="STRING" id="356660.SAMN05444336_10533"/>
<keyword evidence="1 3" id="KW-0808">Transferase</keyword>
<keyword evidence="4" id="KW-1185">Reference proteome</keyword>
<evidence type="ECO:0000313" key="4">
    <source>
        <dbReference type="Proteomes" id="UP000199118"/>
    </source>
</evidence>
<dbReference type="AlphaFoldDB" id="A0A1H3BK43"/>
<dbReference type="InterPro" id="IPR003673">
    <property type="entry name" value="CoA-Trfase_fam_III"/>
</dbReference>
<dbReference type="PANTHER" id="PTHR48207">
    <property type="entry name" value="SUCCINATE--HYDROXYMETHYLGLUTARATE COA-TRANSFERASE"/>
    <property type="match status" value="1"/>
</dbReference>
<reference evidence="3 4" key="1">
    <citation type="submission" date="2016-10" db="EMBL/GenBank/DDBJ databases">
        <authorList>
            <person name="de Groot N.N."/>
        </authorList>
    </citation>
    <scope>NUCLEOTIDE SEQUENCE [LARGE SCALE GENOMIC DNA]</scope>
    <source>
        <strain evidence="3 4">DSM 17890</strain>
    </source>
</reference>
<dbReference type="EMBL" id="FNMZ01000005">
    <property type="protein sequence ID" value="SDX41469.1"/>
    <property type="molecule type" value="Genomic_DNA"/>
</dbReference>
<dbReference type="PANTHER" id="PTHR48207:SF4">
    <property type="entry name" value="BLL6097 PROTEIN"/>
    <property type="match status" value="1"/>
</dbReference>
<proteinExistence type="predicted"/>
<dbReference type="Gene3D" id="3.30.1540.10">
    <property type="entry name" value="formyl-coa transferase, domain 3"/>
    <property type="match status" value="1"/>
</dbReference>
<evidence type="ECO:0000313" key="3">
    <source>
        <dbReference type="EMBL" id="SDX41469.1"/>
    </source>
</evidence>
<protein>
    <submittedName>
        <fullName evidence="3">Formyl-CoA transferase</fullName>
    </submittedName>
</protein>
<sequence length="412" mass="44838">MLKLLEGVRIIEAGHILLGPLATQMLGDLGADVIKIESLDGDTYRGLGHARIRGGMTAQWMANNRNKRSVSIDLKDPEAKAAVLELVKGADAFVHNMRPAALARLGLDYDALRAIRPQLVYAQATGFGSSGPYAGRPAVDDIVQGWGGVASLVSLHRDEPAMIPMAVNDLLCGLTLANTVQAGLLRARATGQGCFIETPMFETVATAVMNQHLNGQAFRDDPASEAAGYGYARMMSPHRKPVATSDGHIIHTLYNFRHWTDFFTEIGRQDLLDSPMMLDRYAAAAHVQDLYRILAEEILPTRTTAEWLEVLGRLDIPCAPVLGVADLAEDPHLQAVGLFRDYEHPSQGPARDLRLPLESRDVETGPDRHPPELGEHTLDVLRELGIDEAKIKEMAARGVLKSFGRDPAAAAE</sequence>
<gene>
    <name evidence="3" type="ORF">SAMN05444336_10533</name>
</gene>
<dbReference type="InterPro" id="IPR050483">
    <property type="entry name" value="CoA-transferase_III_domain"/>
</dbReference>
<accession>A0A1H3BK43</accession>
<evidence type="ECO:0000256" key="1">
    <source>
        <dbReference type="ARBA" id="ARBA00022679"/>
    </source>
</evidence>
<dbReference type="Proteomes" id="UP000199118">
    <property type="component" value="Unassembled WGS sequence"/>
</dbReference>
<dbReference type="RefSeq" id="WP_092682995.1">
    <property type="nucleotide sequence ID" value="NZ_FNMZ01000005.1"/>
</dbReference>
<dbReference type="InterPro" id="IPR023606">
    <property type="entry name" value="CoA-Trfase_III_dom_1_sf"/>
</dbReference>
<name>A0A1H3BK43_9RHOB</name>
<feature type="region of interest" description="Disordered" evidence="2">
    <location>
        <begin position="345"/>
        <end position="376"/>
    </location>
</feature>
<dbReference type="Pfam" id="PF02515">
    <property type="entry name" value="CoA_transf_3"/>
    <property type="match status" value="1"/>
</dbReference>
<feature type="compositionally biased region" description="Basic and acidic residues" evidence="2">
    <location>
        <begin position="351"/>
        <end position="376"/>
    </location>
</feature>
<dbReference type="InterPro" id="IPR044855">
    <property type="entry name" value="CoA-Trfase_III_dom3_sf"/>
</dbReference>
<dbReference type="GO" id="GO:0008410">
    <property type="term" value="F:CoA-transferase activity"/>
    <property type="evidence" value="ECO:0007669"/>
    <property type="project" value="TreeGrafter"/>
</dbReference>
<dbReference type="Gene3D" id="3.40.50.10540">
    <property type="entry name" value="Crotonobetainyl-coa:carnitine coa-transferase, domain 1"/>
    <property type="match status" value="1"/>
</dbReference>